<feature type="transmembrane region" description="Helical" evidence="1">
    <location>
        <begin position="161"/>
        <end position="183"/>
    </location>
</feature>
<evidence type="ECO:0000313" key="2">
    <source>
        <dbReference type="EMBL" id="EFQ82151.1"/>
    </source>
</evidence>
<dbReference type="OrthoDB" id="8017424at2"/>
<dbReference type="EMBL" id="ACLF03000011">
    <property type="protein sequence ID" value="EFQ82151.1"/>
    <property type="molecule type" value="Genomic_DNA"/>
</dbReference>
<organism evidence="2 3">
    <name type="scientific">Aeromicrobium marinum DSM 15272</name>
    <dbReference type="NCBI Taxonomy" id="585531"/>
    <lineage>
        <taxon>Bacteria</taxon>
        <taxon>Bacillati</taxon>
        <taxon>Actinomycetota</taxon>
        <taxon>Actinomycetes</taxon>
        <taxon>Propionibacteriales</taxon>
        <taxon>Nocardioidaceae</taxon>
        <taxon>Aeromicrobium</taxon>
    </lineage>
</organism>
<keyword evidence="1" id="KW-1133">Transmembrane helix</keyword>
<protein>
    <submittedName>
        <fullName evidence="2">Uncharacterized protein</fullName>
    </submittedName>
</protein>
<feature type="transmembrane region" description="Helical" evidence="1">
    <location>
        <begin position="104"/>
        <end position="124"/>
    </location>
</feature>
<feature type="transmembrane region" description="Helical" evidence="1">
    <location>
        <begin position="57"/>
        <end position="74"/>
    </location>
</feature>
<gene>
    <name evidence="2" type="ORF">HMPREF0063_12675</name>
</gene>
<evidence type="ECO:0000313" key="3">
    <source>
        <dbReference type="Proteomes" id="UP000003111"/>
    </source>
</evidence>
<proteinExistence type="predicted"/>
<comment type="caution">
    <text evidence="2">The sequence shown here is derived from an EMBL/GenBank/DDBJ whole genome shotgun (WGS) entry which is preliminary data.</text>
</comment>
<keyword evidence="1" id="KW-0812">Transmembrane</keyword>
<dbReference type="Pfam" id="PF09819">
    <property type="entry name" value="ABC_cobalt"/>
    <property type="match status" value="1"/>
</dbReference>
<reference evidence="2" key="1">
    <citation type="submission" date="2010-08" db="EMBL/GenBank/DDBJ databases">
        <authorList>
            <person name="Muzny D."/>
            <person name="Qin X."/>
            <person name="Buhay C."/>
            <person name="Dugan-Rocha S."/>
            <person name="Ding Y."/>
            <person name="Chen G."/>
            <person name="Hawes A."/>
            <person name="Holder M."/>
            <person name="Jhangiani S."/>
            <person name="Johnson A."/>
            <person name="Khan Z."/>
            <person name="Li Z."/>
            <person name="Liu W."/>
            <person name="Liu X."/>
            <person name="Perez L."/>
            <person name="Shen H."/>
            <person name="Wang Q."/>
            <person name="Watt J."/>
            <person name="Xi L."/>
            <person name="Xin Y."/>
            <person name="Zhou J."/>
            <person name="Deng J."/>
            <person name="Jiang H."/>
            <person name="Liu Y."/>
            <person name="Qu J."/>
            <person name="Song X.-Z."/>
            <person name="Zhang L."/>
            <person name="Villasana D."/>
            <person name="Johnson A."/>
            <person name="Liu J."/>
            <person name="Liyanage D."/>
            <person name="Lorensuhewa L."/>
            <person name="Robinson T."/>
            <person name="Song A."/>
            <person name="Song B.-B."/>
            <person name="Dinh H."/>
            <person name="Thornton R."/>
            <person name="Coyle M."/>
            <person name="Francisco L."/>
            <person name="Jackson L."/>
            <person name="Javaid M."/>
            <person name="Korchina V."/>
            <person name="Kovar C."/>
            <person name="Mata R."/>
            <person name="Mathew T."/>
            <person name="Ngo R."/>
            <person name="Nguyen L."/>
            <person name="Nguyen N."/>
            <person name="Okwuonu G."/>
            <person name="Ongeri F."/>
            <person name="Pham C."/>
            <person name="Simmons D."/>
            <person name="Wilczek-Boney K."/>
            <person name="Hale W."/>
            <person name="Jakkamsetti A."/>
            <person name="Pham P."/>
            <person name="Ruth R."/>
            <person name="San Lucas F."/>
            <person name="Warren J."/>
            <person name="Zhang J."/>
            <person name="Zhao Z."/>
            <person name="Zhou C."/>
            <person name="Zhu D."/>
            <person name="Lee S."/>
            <person name="Bess C."/>
            <person name="Blankenburg K."/>
            <person name="Forbes L."/>
            <person name="Fu Q."/>
            <person name="Gubbala S."/>
            <person name="Hirani K."/>
            <person name="Jayaseelan J.C."/>
            <person name="Lara F."/>
            <person name="Munidasa M."/>
            <person name="Palculict T."/>
            <person name="Patil S."/>
            <person name="Pu L.-L."/>
            <person name="Saada N."/>
            <person name="Tang L."/>
            <person name="Weissenberger G."/>
            <person name="Zhu Y."/>
            <person name="Hemphill L."/>
            <person name="Shang Y."/>
            <person name="Youmans B."/>
            <person name="Ayvaz T."/>
            <person name="Ross M."/>
            <person name="Santibanez J."/>
            <person name="Aqrawi P."/>
            <person name="Gross S."/>
            <person name="Joshi V."/>
            <person name="Fowler G."/>
            <person name="Nazareth L."/>
            <person name="Reid J."/>
            <person name="Worley K."/>
            <person name="Petrosino J."/>
            <person name="Highlander S."/>
            <person name="Gibbs R."/>
        </authorList>
    </citation>
    <scope>NUCLEOTIDE SEQUENCE [LARGE SCALE GENOMIC DNA]</scope>
    <source>
        <strain evidence="2">DSM 15272</strain>
    </source>
</reference>
<dbReference type="HOGENOM" id="CLU_089225_0_0_11"/>
<dbReference type="AlphaFoldDB" id="E2SF66"/>
<sequence length="210" mass="22214">MMNSASVRSRYLQPYRTIDLVTIASLGVAFGVVFWAWGKLYGVLDLAATIGYPPSGALLGGTWLMAGVVGGLIVRKAGSAFATEVVAAAISMFVLGGTEWGFTVLLSGLVQGLGAELIFLLVAYRAFTLPVAMLAGIASAAFASVYEWTYYYSDWDFGYKLAHLGFFAVSGALLAGLLGWLLVRSLAATGVLDAFGAGREAHERDVVHQD</sequence>
<keyword evidence="3" id="KW-1185">Reference proteome</keyword>
<accession>E2SF66</accession>
<feature type="transmembrane region" description="Helical" evidence="1">
    <location>
        <begin position="20"/>
        <end position="37"/>
    </location>
</feature>
<dbReference type="PIRSF" id="PIRSF037394">
    <property type="entry name" value="ABC_thiamine-permease_YkoE_prd"/>
    <property type="match status" value="1"/>
</dbReference>
<name>E2SF66_9ACTN</name>
<dbReference type="InterPro" id="IPR017195">
    <property type="entry name" value="ABC_thiamin-permease_prd"/>
</dbReference>
<dbReference type="STRING" id="585531.HMPREF0063_12675"/>
<dbReference type="Proteomes" id="UP000003111">
    <property type="component" value="Unassembled WGS sequence"/>
</dbReference>
<evidence type="ECO:0000256" key="1">
    <source>
        <dbReference type="SAM" id="Phobius"/>
    </source>
</evidence>
<feature type="transmembrane region" description="Helical" evidence="1">
    <location>
        <begin position="81"/>
        <end position="98"/>
    </location>
</feature>
<keyword evidence="1" id="KW-0472">Membrane</keyword>
<feature type="transmembrane region" description="Helical" evidence="1">
    <location>
        <begin position="131"/>
        <end position="149"/>
    </location>
</feature>
<dbReference type="eggNOG" id="COG4721">
    <property type="taxonomic scope" value="Bacteria"/>
</dbReference>